<dbReference type="Proteomes" id="UP001156706">
    <property type="component" value="Unassembled WGS sequence"/>
</dbReference>
<sequence>MSAIPVKIWRNLQSEVASLERDARPREILKVILLWIRCNSQHLMLEPFLDYGFDMIKDLNEDSMPVEFSSLRSSDLSNFVNVIAKRKNKEVNAIAQFLRDVVEELVTVELDKECPNCGSFGMRAFVGKGNGKLAYQCSVCGHSHYVDGARVERDGLAFATEKNLRELGVIQQTIE</sequence>
<evidence type="ECO:0008006" key="3">
    <source>
        <dbReference type="Google" id="ProtNLM"/>
    </source>
</evidence>
<reference evidence="2" key="1">
    <citation type="journal article" date="2019" name="Int. J. Syst. Evol. Microbiol.">
        <title>The Global Catalogue of Microorganisms (GCM) 10K type strain sequencing project: providing services to taxonomists for standard genome sequencing and annotation.</title>
        <authorList>
            <consortium name="The Broad Institute Genomics Platform"/>
            <consortium name="The Broad Institute Genome Sequencing Center for Infectious Disease"/>
            <person name="Wu L."/>
            <person name="Ma J."/>
        </authorList>
    </citation>
    <scope>NUCLEOTIDE SEQUENCE [LARGE SCALE GENOMIC DNA]</scope>
    <source>
        <strain evidence="2">NBRC 110044</strain>
    </source>
</reference>
<dbReference type="EMBL" id="BSOG01000002">
    <property type="protein sequence ID" value="GLR12976.1"/>
    <property type="molecule type" value="Genomic_DNA"/>
</dbReference>
<keyword evidence="2" id="KW-1185">Reference proteome</keyword>
<gene>
    <name evidence="1" type="ORF">GCM10007907_17660</name>
</gene>
<name>A0ABQ5YI70_9NEIS</name>
<comment type="caution">
    <text evidence="1">The sequence shown here is derived from an EMBL/GenBank/DDBJ whole genome shotgun (WGS) entry which is preliminary data.</text>
</comment>
<evidence type="ECO:0000313" key="2">
    <source>
        <dbReference type="Proteomes" id="UP001156706"/>
    </source>
</evidence>
<proteinExistence type="predicted"/>
<protein>
    <recommendedName>
        <fullName evidence="3">Transposase</fullName>
    </recommendedName>
</protein>
<dbReference type="InterPro" id="IPR024064">
    <property type="entry name" value="FdhE-like_sf"/>
</dbReference>
<dbReference type="RefSeq" id="WP_284196098.1">
    <property type="nucleotide sequence ID" value="NZ_BSOG01000002.1"/>
</dbReference>
<evidence type="ECO:0000313" key="1">
    <source>
        <dbReference type="EMBL" id="GLR12976.1"/>
    </source>
</evidence>
<dbReference type="SUPFAM" id="SSF144020">
    <property type="entry name" value="FdhE-like"/>
    <property type="match status" value="1"/>
</dbReference>
<accession>A0ABQ5YI70</accession>
<organism evidence="1 2">
    <name type="scientific">Chitinimonas prasina</name>
    <dbReference type="NCBI Taxonomy" id="1434937"/>
    <lineage>
        <taxon>Bacteria</taxon>
        <taxon>Pseudomonadati</taxon>
        <taxon>Pseudomonadota</taxon>
        <taxon>Betaproteobacteria</taxon>
        <taxon>Neisseriales</taxon>
        <taxon>Chitinibacteraceae</taxon>
        <taxon>Chitinimonas</taxon>
    </lineage>
</organism>